<dbReference type="PROSITE" id="PS50404">
    <property type="entry name" value="GST_NTER"/>
    <property type="match status" value="1"/>
</dbReference>
<dbReference type="SFLD" id="SFLDG01152">
    <property type="entry name" value="Main.3:_Omega-_and_Tau-like"/>
    <property type="match status" value="1"/>
</dbReference>
<evidence type="ECO:0000259" key="4">
    <source>
        <dbReference type="PROSITE" id="PS50404"/>
    </source>
</evidence>
<dbReference type="InterPro" id="IPR010987">
    <property type="entry name" value="Glutathione-S-Trfase_C-like"/>
</dbReference>
<dbReference type="CDD" id="cd00570">
    <property type="entry name" value="GST_N_family"/>
    <property type="match status" value="1"/>
</dbReference>
<dbReference type="Gene3D" id="1.20.1050.10">
    <property type="match status" value="1"/>
</dbReference>
<accession>A0A3M9XHT3</accession>
<dbReference type="SFLD" id="SFLDS00019">
    <property type="entry name" value="Glutathione_Transferase_(cytos"/>
    <property type="match status" value="1"/>
</dbReference>
<comment type="caution">
    <text evidence="6">The sequence shown here is derived from an EMBL/GenBank/DDBJ whole genome shotgun (WGS) entry which is preliminary data.</text>
</comment>
<organism evidence="6 7">
    <name type="scientific">Mesorhizobium japonicum</name>
    <dbReference type="NCBI Taxonomy" id="2066070"/>
    <lineage>
        <taxon>Bacteria</taxon>
        <taxon>Pseudomonadati</taxon>
        <taxon>Pseudomonadota</taxon>
        <taxon>Alphaproteobacteria</taxon>
        <taxon>Hyphomicrobiales</taxon>
        <taxon>Phyllobacteriaceae</taxon>
        <taxon>Mesorhizobium</taxon>
    </lineage>
</organism>
<dbReference type="Gene3D" id="3.40.30.10">
    <property type="entry name" value="Glutaredoxin"/>
    <property type="match status" value="1"/>
</dbReference>
<dbReference type="EC" id="2.5.1.18" evidence="1"/>
<dbReference type="InterPro" id="IPR036249">
    <property type="entry name" value="Thioredoxin-like_sf"/>
</dbReference>
<evidence type="ECO:0000256" key="3">
    <source>
        <dbReference type="ARBA" id="ARBA00047960"/>
    </source>
</evidence>
<dbReference type="Proteomes" id="UP000275436">
    <property type="component" value="Unassembled WGS sequence"/>
</dbReference>
<proteinExistence type="predicted"/>
<evidence type="ECO:0000256" key="1">
    <source>
        <dbReference type="ARBA" id="ARBA00012452"/>
    </source>
</evidence>
<dbReference type="InterPro" id="IPR004045">
    <property type="entry name" value="Glutathione_S-Trfase_N"/>
</dbReference>
<feature type="domain" description="GST N-terminal" evidence="4">
    <location>
        <begin position="9"/>
        <end position="91"/>
    </location>
</feature>
<name>A0A3M9XHT3_9HYPH</name>
<dbReference type="GO" id="GO:0005737">
    <property type="term" value="C:cytoplasm"/>
    <property type="evidence" value="ECO:0007669"/>
    <property type="project" value="TreeGrafter"/>
</dbReference>
<dbReference type="EMBL" id="QKOD01000001">
    <property type="protein sequence ID" value="RNJ47617.1"/>
    <property type="molecule type" value="Genomic_DNA"/>
</dbReference>
<dbReference type="InterPro" id="IPR050983">
    <property type="entry name" value="GST_Omega/HSP26"/>
</dbReference>
<reference evidence="6 7" key="1">
    <citation type="journal article" date="2018" name="Mol. Plant Microbe Interact.">
        <title>Taxonomically Different Co-Microsymbionts of a Relict Legume, Oxytropis popoviana, Have Complementary Sets of Symbiotic Genes and Together Increase the Efficiency of Plant Nodulation.</title>
        <authorList>
            <person name="Safronova V."/>
            <person name="Belimov A."/>
            <person name="Sazanova A."/>
            <person name="Chirak E."/>
            <person name="Verkhozina A."/>
            <person name="Kuznetsova I."/>
            <person name="Andronov E."/>
            <person name="Puhalsky J."/>
            <person name="Tikhonovich I."/>
        </authorList>
    </citation>
    <scope>NUCLEOTIDE SEQUENCE [LARGE SCALE GENOMIC DNA]</scope>
    <source>
        <strain evidence="6 7">Opo-235</strain>
    </source>
</reference>
<dbReference type="SUPFAM" id="SSF47616">
    <property type="entry name" value="GST C-terminal domain-like"/>
    <property type="match status" value="1"/>
</dbReference>
<dbReference type="SFLD" id="SFLDG00358">
    <property type="entry name" value="Main_(cytGST)"/>
    <property type="match status" value="1"/>
</dbReference>
<protein>
    <recommendedName>
        <fullName evidence="1">glutathione transferase</fullName>
        <ecNumber evidence="1">2.5.1.18</ecNumber>
    </recommendedName>
</protein>
<dbReference type="PROSITE" id="PS50405">
    <property type="entry name" value="GST_CTER"/>
    <property type="match status" value="1"/>
</dbReference>
<dbReference type="InterPro" id="IPR040079">
    <property type="entry name" value="Glutathione_S-Trfase"/>
</dbReference>
<evidence type="ECO:0000313" key="6">
    <source>
        <dbReference type="EMBL" id="RNJ47617.1"/>
    </source>
</evidence>
<dbReference type="InterPro" id="IPR045073">
    <property type="entry name" value="Omega/Tau-like"/>
</dbReference>
<comment type="catalytic activity">
    <reaction evidence="3">
        <text>RX + glutathione = an S-substituted glutathione + a halide anion + H(+)</text>
        <dbReference type="Rhea" id="RHEA:16437"/>
        <dbReference type="ChEBI" id="CHEBI:15378"/>
        <dbReference type="ChEBI" id="CHEBI:16042"/>
        <dbReference type="ChEBI" id="CHEBI:17792"/>
        <dbReference type="ChEBI" id="CHEBI:57925"/>
        <dbReference type="ChEBI" id="CHEBI:90779"/>
        <dbReference type="EC" id="2.5.1.18"/>
    </reaction>
</comment>
<dbReference type="PANTHER" id="PTHR43968">
    <property type="match status" value="1"/>
</dbReference>
<dbReference type="Pfam" id="PF13409">
    <property type="entry name" value="GST_N_2"/>
    <property type="match status" value="1"/>
</dbReference>
<gene>
    <name evidence="6" type="ORF">DNR46_07430</name>
</gene>
<sequence>MSGESEMTDKLILVSHPLCPYVQRAAISLTEKGVPFERIDIDLADKPDWFKAISPLGKVPLLRVQRNGDETTIFESAVILEFLEETQANPLHPAAPYARARHRAWIEYGSAILNAIGRLYSAPTEAGFLAESRALTGMFDRLEAELADDALRSGPWFAGDRFSLVDAVHGPVFRYLDAFDRIGDFSILDGKPRVQAWRQALNDRPSIRHAVAPDYPQRLHAFLQAKGSFLSSLIRRNDPATALRQALPA</sequence>
<dbReference type="GO" id="GO:0004364">
    <property type="term" value="F:glutathione transferase activity"/>
    <property type="evidence" value="ECO:0007669"/>
    <property type="project" value="UniProtKB-EC"/>
</dbReference>
<evidence type="ECO:0000256" key="2">
    <source>
        <dbReference type="ARBA" id="ARBA00022679"/>
    </source>
</evidence>
<dbReference type="InterPro" id="IPR036282">
    <property type="entry name" value="Glutathione-S-Trfase_C_sf"/>
</dbReference>
<dbReference type="SUPFAM" id="SSF52833">
    <property type="entry name" value="Thioredoxin-like"/>
    <property type="match status" value="1"/>
</dbReference>
<dbReference type="AlphaFoldDB" id="A0A3M9XHT3"/>
<feature type="domain" description="GST C-terminal" evidence="5">
    <location>
        <begin position="95"/>
        <end position="229"/>
    </location>
</feature>
<evidence type="ECO:0000313" key="7">
    <source>
        <dbReference type="Proteomes" id="UP000275436"/>
    </source>
</evidence>
<dbReference type="PANTHER" id="PTHR43968:SF6">
    <property type="entry name" value="GLUTATHIONE S-TRANSFERASE OMEGA"/>
    <property type="match status" value="1"/>
</dbReference>
<dbReference type="InterPro" id="IPR004046">
    <property type="entry name" value="GST_C"/>
</dbReference>
<keyword evidence="2 6" id="KW-0808">Transferase</keyword>
<dbReference type="Pfam" id="PF00043">
    <property type="entry name" value="GST_C"/>
    <property type="match status" value="1"/>
</dbReference>
<evidence type="ECO:0000259" key="5">
    <source>
        <dbReference type="PROSITE" id="PS50405"/>
    </source>
</evidence>